<accession>A0ABZ3ITH6</accession>
<protein>
    <recommendedName>
        <fullName evidence="3">Phage protein</fullName>
    </recommendedName>
</protein>
<keyword evidence="2" id="KW-1185">Reference proteome</keyword>
<name>A0ABZ3ITH6_9FIRM</name>
<evidence type="ECO:0000313" key="2">
    <source>
        <dbReference type="Proteomes" id="UP000216752"/>
    </source>
</evidence>
<gene>
    <name evidence="1" type="ORF">SPSIL_052530</name>
</gene>
<organism evidence="1 2">
    <name type="scientific">Sporomusa silvacetica DSM 10669</name>
    <dbReference type="NCBI Taxonomy" id="1123289"/>
    <lineage>
        <taxon>Bacteria</taxon>
        <taxon>Bacillati</taxon>
        <taxon>Bacillota</taxon>
        <taxon>Negativicutes</taxon>
        <taxon>Selenomonadales</taxon>
        <taxon>Sporomusaceae</taxon>
        <taxon>Sporomusa</taxon>
    </lineage>
</organism>
<sequence>MSEKPKVIILETEPQNYNEKWKFSIYDVSQYVDDADNKYFFNKDQFMYYMDAFEPCKGNLLETIFDVNYDDAEEKALRYCVKHNSLVYKVEEKIVESVEKNPVFYDYEGLC</sequence>
<evidence type="ECO:0008006" key="3">
    <source>
        <dbReference type="Google" id="ProtNLM"/>
    </source>
</evidence>
<dbReference type="Proteomes" id="UP000216752">
    <property type="component" value="Chromosome"/>
</dbReference>
<reference evidence="1" key="1">
    <citation type="submission" date="2024-05" db="EMBL/GenBank/DDBJ databases">
        <title>Isolation and characterization of Sporomusa carbonis sp. nov., a carboxydotrophic hydrogenogen in the genus of Sporomusa isolated from a charcoal burning pile.</title>
        <authorList>
            <person name="Boeer T."/>
            <person name="Rosenbaum F."/>
            <person name="Eysell L."/>
            <person name="Mueller V."/>
            <person name="Daniel R."/>
            <person name="Poehlein A."/>
        </authorList>
    </citation>
    <scope>NUCLEOTIDE SEQUENCE [LARGE SCALE GENOMIC DNA]</scope>
    <source>
        <strain evidence="1">DSM 10669</strain>
    </source>
</reference>
<evidence type="ECO:0000313" key="1">
    <source>
        <dbReference type="EMBL" id="XFO69025.1"/>
    </source>
</evidence>
<dbReference type="RefSeq" id="WP_094604508.1">
    <property type="nucleotide sequence ID" value="NZ_CP155573.1"/>
</dbReference>
<proteinExistence type="predicted"/>
<dbReference type="EMBL" id="CP155573">
    <property type="protein sequence ID" value="XFO69025.1"/>
    <property type="molecule type" value="Genomic_DNA"/>
</dbReference>